<protein>
    <recommendedName>
        <fullName evidence="5">Phagocyte signaling-impaired protein</fullName>
    </recommendedName>
    <alternativeName>
        <fullName evidence="2">N-terminal acetyltransferase B complex subunit MDM20 homolog</fullName>
    </alternativeName>
    <alternativeName>
        <fullName evidence="6">N-terminal acetyltransferase B complex subunit NAA25 homolog</fullName>
    </alternativeName>
</protein>
<comment type="function">
    <text evidence="3">Non-catalytic subunit of the NatB complex which catalyzes acetylation of the N-terminal methionine residues of proteins beginning with Met-Asp or Met-Glu. Has 2 roles in the larval immune response: required both for the phagocytic degradation of internalized bacteria and for the induction of Defensin in the fat body. Within the phagocytic blood cells, has a role in detection of infection and activation of the humoral immune response.</text>
</comment>
<keyword evidence="8" id="KW-1185">Reference proteome</keyword>
<dbReference type="Pfam" id="PF09797">
    <property type="entry name" value="NatB_MDM20"/>
    <property type="match status" value="1"/>
</dbReference>
<dbReference type="PANTHER" id="PTHR22767:SF3">
    <property type="entry name" value="N-ALPHA-ACETYLTRANSFERASE 25, NATB AUXILIARY SUBUNIT"/>
    <property type="match status" value="1"/>
</dbReference>
<accession>F7BKA5</accession>
<dbReference type="InterPro" id="IPR019183">
    <property type="entry name" value="NAA25_NatB_aux_su"/>
</dbReference>
<organism evidence="7 8">
    <name type="scientific">Ciona intestinalis</name>
    <name type="common">Transparent sea squirt</name>
    <name type="synonym">Ascidia intestinalis</name>
    <dbReference type="NCBI Taxonomy" id="7719"/>
    <lineage>
        <taxon>Eukaryota</taxon>
        <taxon>Metazoa</taxon>
        <taxon>Chordata</taxon>
        <taxon>Tunicata</taxon>
        <taxon>Ascidiacea</taxon>
        <taxon>Phlebobranchia</taxon>
        <taxon>Cionidae</taxon>
        <taxon>Ciona</taxon>
    </lineage>
</organism>
<sequence length="464" mass="53644">MASTVLNAVSERRLRPIYELLDNGNYKKACHETEKVLKKQKDLIAAKVLKTIALHRMGKEEEAFDLSNEIAMEAPTDENSLQGLSLYYKEIHRTDLICPLYENAVRLCPGNEEYLTHLFMAYVRHEKFQEMQRVAMLLYKQHPKNPYLFWGIMGIVLQAENTTDKNLATKMYLPLAEKMVEKHVTAGKIEAEAEVKLYLMILDLMGKHEKALEVVNGELGGKLISDIGGRPAALLEVQKKLENWEFVNEENKKLLKQKPDVWNYALDYLDSLFHLLDIERGSLNEENNFNEWAETSTRLQEGIQFILNLITEENALLDWKRRGPYLLRLEMLKRMKDRFGNLRDSCFGPAKQLCLEYALDFSPKPFCFSDLKPYISLLSDEEKIQFLAELKDQQSSLTSSEMNGVCDENLKSEIMKKKAKEIQRHVFTVEAARYLGEHEKLSSSEKFILAQDFLQKHEAGLKHG</sequence>
<comment type="subunit">
    <text evidence="4">Component of the N-terminal acetyltransferase B (NatB) complex.</text>
</comment>
<dbReference type="PANTHER" id="PTHR22767">
    <property type="entry name" value="N-TERMINAL ACETYLTRANSFERASE-RELATED"/>
    <property type="match status" value="1"/>
</dbReference>
<dbReference type="Proteomes" id="UP000008144">
    <property type="component" value="Chromosome 4"/>
</dbReference>
<dbReference type="Gene3D" id="1.25.40.1040">
    <property type="match status" value="1"/>
</dbReference>
<reference evidence="8" key="1">
    <citation type="journal article" date="2002" name="Science">
        <title>The draft genome of Ciona intestinalis: insights into chordate and vertebrate origins.</title>
        <authorList>
            <person name="Dehal P."/>
            <person name="Satou Y."/>
            <person name="Campbell R.K."/>
            <person name="Chapman J."/>
            <person name="Degnan B."/>
            <person name="De Tomaso A."/>
            <person name="Davidson B."/>
            <person name="Di Gregorio A."/>
            <person name="Gelpke M."/>
            <person name="Goodstein D.M."/>
            <person name="Harafuji N."/>
            <person name="Hastings K.E."/>
            <person name="Ho I."/>
            <person name="Hotta K."/>
            <person name="Huang W."/>
            <person name="Kawashima T."/>
            <person name="Lemaire P."/>
            <person name="Martinez D."/>
            <person name="Meinertzhagen I.A."/>
            <person name="Necula S."/>
            <person name="Nonaka M."/>
            <person name="Putnam N."/>
            <person name="Rash S."/>
            <person name="Saiga H."/>
            <person name="Satake M."/>
            <person name="Terry A."/>
            <person name="Yamada L."/>
            <person name="Wang H.G."/>
            <person name="Awazu S."/>
            <person name="Azumi K."/>
            <person name="Boore J."/>
            <person name="Branno M."/>
            <person name="Chin-Bow S."/>
            <person name="DeSantis R."/>
            <person name="Doyle S."/>
            <person name="Francino P."/>
            <person name="Keys D.N."/>
            <person name="Haga S."/>
            <person name="Hayashi H."/>
            <person name="Hino K."/>
            <person name="Imai K.S."/>
            <person name="Inaba K."/>
            <person name="Kano S."/>
            <person name="Kobayashi K."/>
            <person name="Kobayashi M."/>
            <person name="Lee B.I."/>
            <person name="Makabe K.W."/>
            <person name="Manohar C."/>
            <person name="Matassi G."/>
            <person name="Medina M."/>
            <person name="Mochizuki Y."/>
            <person name="Mount S."/>
            <person name="Morishita T."/>
            <person name="Miura S."/>
            <person name="Nakayama A."/>
            <person name="Nishizaka S."/>
            <person name="Nomoto H."/>
            <person name="Ohta F."/>
            <person name="Oishi K."/>
            <person name="Rigoutsos I."/>
            <person name="Sano M."/>
            <person name="Sasaki A."/>
            <person name="Sasakura Y."/>
            <person name="Shoguchi E."/>
            <person name="Shin-i T."/>
            <person name="Spagnuolo A."/>
            <person name="Stainier D."/>
            <person name="Suzuki M.M."/>
            <person name="Tassy O."/>
            <person name="Takatori N."/>
            <person name="Tokuoka M."/>
            <person name="Yagi K."/>
            <person name="Yoshizaki F."/>
            <person name="Wada S."/>
            <person name="Zhang C."/>
            <person name="Hyatt P.D."/>
            <person name="Larimer F."/>
            <person name="Detter C."/>
            <person name="Doggett N."/>
            <person name="Glavina T."/>
            <person name="Hawkins T."/>
            <person name="Richardson P."/>
            <person name="Lucas S."/>
            <person name="Kohara Y."/>
            <person name="Levine M."/>
            <person name="Satoh N."/>
            <person name="Rokhsar D.S."/>
        </authorList>
    </citation>
    <scope>NUCLEOTIDE SEQUENCE [LARGE SCALE GENOMIC DNA]</scope>
</reference>
<reference evidence="7" key="4">
    <citation type="submission" date="2025-09" db="UniProtKB">
        <authorList>
            <consortium name="Ensembl"/>
        </authorList>
    </citation>
    <scope>IDENTIFICATION</scope>
</reference>
<dbReference type="HOGENOM" id="CLU_008075_3_0_1"/>
<dbReference type="EMBL" id="EAAA01002006">
    <property type="status" value="NOT_ANNOTATED_CDS"/>
    <property type="molecule type" value="Genomic_DNA"/>
</dbReference>
<evidence type="ECO:0000313" key="8">
    <source>
        <dbReference type="Proteomes" id="UP000008144"/>
    </source>
</evidence>
<reference evidence="7" key="2">
    <citation type="journal article" date="2008" name="Genome Biol.">
        <title>Improved genome assembly and evidence-based global gene model set for the chordate Ciona intestinalis: new insight into intron and operon populations.</title>
        <authorList>
            <person name="Satou Y."/>
            <person name="Mineta K."/>
            <person name="Ogasawara M."/>
            <person name="Sasakura Y."/>
            <person name="Shoguchi E."/>
            <person name="Ueno K."/>
            <person name="Yamada L."/>
            <person name="Matsumoto J."/>
            <person name="Wasserscheid J."/>
            <person name="Dewar K."/>
            <person name="Wiley G.B."/>
            <person name="Macmil S.L."/>
            <person name="Roe B.A."/>
            <person name="Zeller R.W."/>
            <person name="Hastings K.E."/>
            <person name="Lemaire P."/>
            <person name="Lindquist E."/>
            <person name="Endo T."/>
            <person name="Hotta K."/>
            <person name="Inaba K."/>
        </authorList>
    </citation>
    <scope>NUCLEOTIDE SEQUENCE [LARGE SCALE GENOMIC DNA]</scope>
    <source>
        <strain evidence="7">wild type</strain>
    </source>
</reference>
<evidence type="ECO:0000256" key="5">
    <source>
        <dbReference type="ARBA" id="ARBA00070741"/>
    </source>
</evidence>
<dbReference type="SUPFAM" id="SSF48452">
    <property type="entry name" value="TPR-like"/>
    <property type="match status" value="1"/>
</dbReference>
<dbReference type="InterPro" id="IPR011990">
    <property type="entry name" value="TPR-like_helical_dom_sf"/>
</dbReference>
<evidence type="ECO:0000256" key="3">
    <source>
        <dbReference type="ARBA" id="ARBA00057469"/>
    </source>
</evidence>
<dbReference type="STRING" id="7719.ENSCINP00000024733"/>
<evidence type="ECO:0000256" key="4">
    <source>
        <dbReference type="ARBA" id="ARBA00062495"/>
    </source>
</evidence>
<dbReference type="InParanoid" id="F7BKA5"/>
<dbReference type="EMBL" id="EAAA01002005">
    <property type="status" value="NOT_ANNOTATED_CDS"/>
    <property type="molecule type" value="Genomic_DNA"/>
</dbReference>
<evidence type="ECO:0000256" key="2">
    <source>
        <dbReference type="ARBA" id="ARBA00029872"/>
    </source>
</evidence>
<proteinExistence type="inferred from homology"/>
<evidence type="ECO:0000256" key="6">
    <source>
        <dbReference type="ARBA" id="ARBA00077402"/>
    </source>
</evidence>
<reference evidence="7" key="3">
    <citation type="submission" date="2025-08" db="UniProtKB">
        <authorList>
            <consortium name="Ensembl"/>
        </authorList>
    </citation>
    <scope>IDENTIFICATION</scope>
</reference>
<name>F7BKA5_CIOIN</name>
<dbReference type="GeneTree" id="ENSGT00950000183174"/>
<comment type="similarity">
    <text evidence="1">Belongs to the MDM20/NAA25 family.</text>
</comment>
<evidence type="ECO:0000256" key="1">
    <source>
        <dbReference type="ARBA" id="ARBA00006298"/>
    </source>
</evidence>
<evidence type="ECO:0000313" key="7">
    <source>
        <dbReference type="Ensembl" id="ENSCINP00000024733.2"/>
    </source>
</evidence>
<dbReference type="AlphaFoldDB" id="F7BKA5"/>
<dbReference type="Ensembl" id="ENSCINT00000024979.2">
    <property type="protein sequence ID" value="ENSCINP00000024733.2"/>
    <property type="gene ID" value="ENSCING00000013487.2"/>
</dbReference>
<dbReference type="OMA" id="TSCYELA"/>
<dbReference type="FunFam" id="1.25.40.1040:FF:000010">
    <property type="entry name" value="Phagocyte signaling-impaired protein"/>
    <property type="match status" value="1"/>
</dbReference>